<keyword evidence="4 6" id="KW-0732">Signal</keyword>
<keyword evidence="3" id="KW-0813">Transport</keyword>
<keyword evidence="5" id="KW-0812">Transmembrane</keyword>
<dbReference type="PANTHER" id="PTHR30290">
    <property type="entry name" value="PERIPLASMIC BINDING COMPONENT OF ABC TRANSPORTER"/>
    <property type="match status" value="1"/>
</dbReference>
<dbReference type="InterPro" id="IPR023765">
    <property type="entry name" value="SBP_5_CS"/>
</dbReference>
<sequence>MVAVAAAATLVAGPFTPVAQAQDGTVLRVAMVQEIDHLNPFTAIMASSTMVGRINWEFLTLPSAEDATPTGGLAEKWEPSADKLSWTFTLREGMKWSDGKPLTARDAAFTFNRMMTDEKAAEANGSYVANFETVTATDDRTLVIKTKEPQASMTALDVPIVPEHIWSGITDMSDPRTDTVEVAGVGSGPFQITEYRPNEVIKMKANPEYFRGKAKVDEVQFVRYENADAAVNALQNKEVDLINRLTPTQFDVLKNADGVTTNQAAGRRYNDLLINPGAQNASRTPIGDGHPALKDVRVRKAIARSIDPKTIVEKVSGGYGELPGGIMPPLYKDYHWEPSQAERYDFDPAAANAALDEAGYRKGPDGVRAGPDGRPLTLRITGRTSEDFDLRVADYLVGWLDAIGIKGEKQLVSDNEVDVITSAGNYDLAISGYGTNPDPDYILSKQSCGSLPIESGSSSTATFFCDDEYERLYAAQGAEVDPVKRAELVKQAQARFYDQVPSVVLSYDNVLEAYNSEKFAEFTKQPVADGPIMEQTGYWGYYGAVPADGAEGGDSGGVPTGVWIGVGAVALVAVAAGGVAVGKRKRTADDEE</sequence>
<dbReference type="Gene3D" id="3.40.190.10">
    <property type="entry name" value="Periplasmic binding protein-like II"/>
    <property type="match status" value="1"/>
</dbReference>
<evidence type="ECO:0000313" key="9">
    <source>
        <dbReference type="Proteomes" id="UP000242444"/>
    </source>
</evidence>
<name>A0A263D685_9PSEU</name>
<evidence type="ECO:0000256" key="3">
    <source>
        <dbReference type="ARBA" id="ARBA00022448"/>
    </source>
</evidence>
<dbReference type="GO" id="GO:0043190">
    <property type="term" value="C:ATP-binding cassette (ABC) transporter complex"/>
    <property type="evidence" value="ECO:0007669"/>
    <property type="project" value="InterPro"/>
</dbReference>
<keyword evidence="5" id="KW-1133">Transmembrane helix</keyword>
<dbReference type="InterPro" id="IPR030678">
    <property type="entry name" value="Peptide/Ni-bd"/>
</dbReference>
<dbReference type="Proteomes" id="UP000242444">
    <property type="component" value="Unassembled WGS sequence"/>
</dbReference>
<dbReference type="InterPro" id="IPR000914">
    <property type="entry name" value="SBP_5_dom"/>
</dbReference>
<dbReference type="OrthoDB" id="9046151at2"/>
<dbReference type="InParanoid" id="A0A263D685"/>
<evidence type="ECO:0000256" key="1">
    <source>
        <dbReference type="ARBA" id="ARBA00004193"/>
    </source>
</evidence>
<comment type="caution">
    <text evidence="8">The sequence shown here is derived from an EMBL/GenBank/DDBJ whole genome shotgun (WGS) entry which is preliminary data.</text>
</comment>
<dbReference type="Gene3D" id="3.10.105.10">
    <property type="entry name" value="Dipeptide-binding Protein, Domain 3"/>
    <property type="match status" value="1"/>
</dbReference>
<evidence type="ECO:0000256" key="5">
    <source>
        <dbReference type="SAM" id="Phobius"/>
    </source>
</evidence>
<evidence type="ECO:0000313" key="8">
    <source>
        <dbReference type="EMBL" id="OZM73097.1"/>
    </source>
</evidence>
<dbReference type="EMBL" id="NKYE01000006">
    <property type="protein sequence ID" value="OZM73097.1"/>
    <property type="molecule type" value="Genomic_DNA"/>
</dbReference>
<feature type="domain" description="Solute-binding protein family 5" evidence="7">
    <location>
        <begin position="69"/>
        <end position="444"/>
    </location>
</feature>
<feature type="transmembrane region" description="Helical" evidence="5">
    <location>
        <begin position="562"/>
        <end position="582"/>
    </location>
</feature>
<dbReference type="PIRSF" id="PIRSF002741">
    <property type="entry name" value="MppA"/>
    <property type="match status" value="1"/>
</dbReference>
<organism evidence="8 9">
    <name type="scientific">Amycolatopsis antarctica</name>
    <dbReference type="NCBI Taxonomy" id="1854586"/>
    <lineage>
        <taxon>Bacteria</taxon>
        <taxon>Bacillati</taxon>
        <taxon>Actinomycetota</taxon>
        <taxon>Actinomycetes</taxon>
        <taxon>Pseudonocardiales</taxon>
        <taxon>Pseudonocardiaceae</taxon>
        <taxon>Amycolatopsis</taxon>
    </lineage>
</organism>
<proteinExistence type="inferred from homology"/>
<evidence type="ECO:0000256" key="6">
    <source>
        <dbReference type="SAM" id="SignalP"/>
    </source>
</evidence>
<dbReference type="FunCoup" id="A0A263D685">
    <property type="interactions" value="84"/>
</dbReference>
<dbReference type="GO" id="GO:1904680">
    <property type="term" value="F:peptide transmembrane transporter activity"/>
    <property type="evidence" value="ECO:0007669"/>
    <property type="project" value="TreeGrafter"/>
</dbReference>
<keyword evidence="5" id="KW-0472">Membrane</keyword>
<feature type="signal peptide" evidence="6">
    <location>
        <begin position="1"/>
        <end position="21"/>
    </location>
</feature>
<dbReference type="PROSITE" id="PS01040">
    <property type="entry name" value="SBP_BACTERIAL_5"/>
    <property type="match status" value="1"/>
</dbReference>
<dbReference type="RefSeq" id="WP_094862955.1">
    <property type="nucleotide sequence ID" value="NZ_NKYE01000006.1"/>
</dbReference>
<dbReference type="GO" id="GO:0015833">
    <property type="term" value="P:peptide transport"/>
    <property type="evidence" value="ECO:0007669"/>
    <property type="project" value="TreeGrafter"/>
</dbReference>
<keyword evidence="9" id="KW-1185">Reference proteome</keyword>
<evidence type="ECO:0000256" key="4">
    <source>
        <dbReference type="ARBA" id="ARBA00022729"/>
    </source>
</evidence>
<comment type="subcellular location">
    <subcellularLocation>
        <location evidence="1">Cell membrane</location>
        <topology evidence="1">Lipid-anchor</topology>
    </subcellularLocation>
</comment>
<dbReference type="Pfam" id="PF00496">
    <property type="entry name" value="SBP_bac_5"/>
    <property type="match status" value="1"/>
</dbReference>
<dbReference type="AlphaFoldDB" id="A0A263D685"/>
<dbReference type="SUPFAM" id="SSF53850">
    <property type="entry name" value="Periplasmic binding protein-like II"/>
    <property type="match status" value="1"/>
</dbReference>
<dbReference type="InterPro" id="IPR039424">
    <property type="entry name" value="SBP_5"/>
</dbReference>
<comment type="similarity">
    <text evidence="2">Belongs to the bacterial solute-binding protein 5 family.</text>
</comment>
<dbReference type="CDD" id="cd00995">
    <property type="entry name" value="PBP2_NikA_DppA_OppA_like"/>
    <property type="match status" value="1"/>
</dbReference>
<accession>A0A263D685</accession>
<evidence type="ECO:0000256" key="2">
    <source>
        <dbReference type="ARBA" id="ARBA00005695"/>
    </source>
</evidence>
<reference evidence="8 9" key="1">
    <citation type="submission" date="2017-07" db="EMBL/GenBank/DDBJ databases">
        <title>Amycolatopsis antarcticus sp. nov., isolated from the surface of an Antarcticus brown macroalga.</title>
        <authorList>
            <person name="Wang J."/>
            <person name="Leiva S."/>
            <person name="Huang J."/>
            <person name="Huang Y."/>
        </authorList>
    </citation>
    <scope>NUCLEOTIDE SEQUENCE [LARGE SCALE GENOMIC DNA]</scope>
    <source>
        <strain evidence="8 9">AU-G6</strain>
    </source>
</reference>
<dbReference type="GO" id="GO:0042597">
    <property type="term" value="C:periplasmic space"/>
    <property type="evidence" value="ECO:0007669"/>
    <property type="project" value="UniProtKB-ARBA"/>
</dbReference>
<feature type="chain" id="PRO_5012108050" evidence="6">
    <location>
        <begin position="22"/>
        <end position="592"/>
    </location>
</feature>
<gene>
    <name evidence="8" type="ORF">CFN78_11445</name>
</gene>
<dbReference type="PANTHER" id="PTHR30290:SF10">
    <property type="entry name" value="PERIPLASMIC OLIGOPEPTIDE-BINDING PROTEIN-RELATED"/>
    <property type="match status" value="1"/>
</dbReference>
<evidence type="ECO:0000259" key="7">
    <source>
        <dbReference type="Pfam" id="PF00496"/>
    </source>
</evidence>
<protein>
    <submittedName>
        <fullName evidence="8">Peptide ABC transporter substrate-binding protein</fullName>
    </submittedName>
</protein>